<evidence type="ECO:0000313" key="2">
    <source>
        <dbReference type="Proteomes" id="UP000255515"/>
    </source>
</evidence>
<gene>
    <name evidence="1" type="ORF">NCTC11661_01333</name>
</gene>
<evidence type="ECO:0000313" key="1">
    <source>
        <dbReference type="EMBL" id="SSZ55934.1"/>
    </source>
</evidence>
<dbReference type="AlphaFoldDB" id="A0A376C1P9"/>
<dbReference type="Proteomes" id="UP000255515">
    <property type="component" value="Unassembled WGS sequence"/>
</dbReference>
<name>A0A376C1P9_9FLAO</name>
<proteinExistence type="predicted"/>
<organism evidence="1 2">
    <name type="scientific">Bergeyella zoohelcum</name>
    <dbReference type="NCBI Taxonomy" id="1015"/>
    <lineage>
        <taxon>Bacteria</taxon>
        <taxon>Pseudomonadati</taxon>
        <taxon>Bacteroidota</taxon>
        <taxon>Flavobacteriia</taxon>
        <taxon>Flavobacteriales</taxon>
        <taxon>Weeksellaceae</taxon>
        <taxon>Bergeyella</taxon>
    </lineage>
</organism>
<reference evidence="1 2" key="1">
    <citation type="submission" date="2018-06" db="EMBL/GenBank/DDBJ databases">
        <authorList>
            <consortium name="Pathogen Informatics"/>
            <person name="Doyle S."/>
        </authorList>
    </citation>
    <scope>NUCLEOTIDE SEQUENCE [LARGE SCALE GENOMIC DNA]</scope>
    <source>
        <strain evidence="1 2">NCTC11661</strain>
    </source>
</reference>
<dbReference type="EMBL" id="UFTJ01000002">
    <property type="protein sequence ID" value="SSZ55934.1"/>
    <property type="molecule type" value="Genomic_DNA"/>
</dbReference>
<sequence length="75" mass="8626">MSNIMSILKASFVLLGNISSAYSGTFKNSSSEIQQLRKEMRNLDYPSPKLDKQNLKNDCNNVAKDYRKAFDKYKK</sequence>
<protein>
    <submittedName>
        <fullName evidence="1">Uncharacterized protein</fullName>
    </submittedName>
</protein>
<accession>A0A376C1P9</accession>